<dbReference type="InterPro" id="IPR032880">
    <property type="entry name" value="CSC1/OSCA1-like_N"/>
</dbReference>
<feature type="transmembrane region" description="Helical" evidence="8">
    <location>
        <begin position="15"/>
        <end position="36"/>
    </location>
</feature>
<reference evidence="13 14" key="1">
    <citation type="journal article" date="2016" name="Mol. Biol. Evol.">
        <title>Comparative Genomics of Early-Diverging Mushroom-Forming Fungi Provides Insights into the Origins of Lignocellulose Decay Capabilities.</title>
        <authorList>
            <person name="Nagy L.G."/>
            <person name="Riley R."/>
            <person name="Tritt A."/>
            <person name="Adam C."/>
            <person name="Daum C."/>
            <person name="Floudas D."/>
            <person name="Sun H."/>
            <person name="Yadav J.S."/>
            <person name="Pangilinan J."/>
            <person name="Larsson K.H."/>
            <person name="Matsuura K."/>
            <person name="Barry K."/>
            <person name="Labutti K."/>
            <person name="Kuo R."/>
            <person name="Ohm R.A."/>
            <person name="Bhattacharya S.S."/>
            <person name="Shirouzu T."/>
            <person name="Yoshinaga Y."/>
            <person name="Martin F.M."/>
            <person name="Grigoriev I.V."/>
            <person name="Hibbett D.S."/>
        </authorList>
    </citation>
    <scope>NUCLEOTIDE SEQUENCE [LARGE SCALE GENOMIC DNA]</scope>
    <source>
        <strain evidence="13 14">HHB14362 ss-1</strain>
    </source>
</reference>
<evidence type="ECO:0000256" key="6">
    <source>
        <dbReference type="ARBA" id="ARBA00023136"/>
    </source>
</evidence>
<dbReference type="FunCoup" id="A0A165SVG3">
    <property type="interactions" value="74"/>
</dbReference>
<evidence type="ECO:0000256" key="5">
    <source>
        <dbReference type="ARBA" id="ARBA00022989"/>
    </source>
</evidence>
<feature type="transmembrane region" description="Helical" evidence="8">
    <location>
        <begin position="658"/>
        <end position="682"/>
    </location>
</feature>
<feature type="transmembrane region" description="Helical" evidence="8">
    <location>
        <begin position="96"/>
        <end position="115"/>
    </location>
</feature>
<feature type="domain" description="CSC1/OSCA1-like 7TM region" evidence="9">
    <location>
        <begin position="442"/>
        <end position="717"/>
    </location>
</feature>
<gene>
    <name evidence="13" type="ORF">NEOLEDRAFT_1114105</name>
</gene>
<dbReference type="OrthoDB" id="1076608at2759"/>
<feature type="transmembrane region" description="Helical" evidence="8">
    <location>
        <begin position="733"/>
        <end position="750"/>
    </location>
</feature>
<feature type="region of interest" description="Disordered" evidence="7">
    <location>
        <begin position="266"/>
        <end position="308"/>
    </location>
</feature>
<feature type="domain" description="10TM putative phosphate transporter extracellular tail" evidence="10">
    <location>
        <begin position="825"/>
        <end position="894"/>
    </location>
</feature>
<dbReference type="Pfam" id="PF02714">
    <property type="entry name" value="RSN1_7TM"/>
    <property type="match status" value="1"/>
</dbReference>
<organism evidence="13 14">
    <name type="scientific">Neolentinus lepideus HHB14362 ss-1</name>
    <dbReference type="NCBI Taxonomy" id="1314782"/>
    <lineage>
        <taxon>Eukaryota</taxon>
        <taxon>Fungi</taxon>
        <taxon>Dikarya</taxon>
        <taxon>Basidiomycota</taxon>
        <taxon>Agaricomycotina</taxon>
        <taxon>Agaricomycetes</taxon>
        <taxon>Gloeophyllales</taxon>
        <taxon>Gloeophyllaceae</taxon>
        <taxon>Neolentinus</taxon>
    </lineage>
</organism>
<keyword evidence="5 8" id="KW-1133">Transmembrane helix</keyword>
<feature type="transmembrane region" description="Helical" evidence="8">
    <location>
        <begin position="444"/>
        <end position="470"/>
    </location>
</feature>
<dbReference type="InterPro" id="IPR003864">
    <property type="entry name" value="CSC1/OSCA1-like_7TM"/>
</dbReference>
<evidence type="ECO:0000256" key="4">
    <source>
        <dbReference type="ARBA" id="ARBA00022692"/>
    </source>
</evidence>
<feature type="transmembrane region" description="Helical" evidence="8">
    <location>
        <begin position="632"/>
        <end position="652"/>
    </location>
</feature>
<feature type="transmembrane region" description="Helical" evidence="8">
    <location>
        <begin position="538"/>
        <end position="563"/>
    </location>
</feature>
<proteinExistence type="inferred from homology"/>
<sequence length="902" mass="100398">MSDINSAQTASTSTFVTALVFNLAVFGAELVAFTLLRPYFKRIYEARTFNPIPSKRTPPLSGRSLLWPLTIFKADYHDIQRVNGTDAYFFVRFLRMIVRIFLPIWALSWVILMPVTSVNTSVPNHTGLDQFVLGNVAANAQPRLWAHLILAWLFTIWIWYNIKIEMRHYVTTRQLHLVNPEHSSSAQANTMLITGVPQKYLSEKALKDLFSHLPGGVRKVWVNRDLKHLPDLYDDRMKACNKLESAETSLLNTAIKLRNKKFKADAKAAKKANKKGGSSDPADPRPSDGRPLTDPSIHTSGSDVDTERDLTLAEKLVPQKKRPSHRLPVGPLPFSLPLMGKEVDSIEWARDEIERTNRALDEGRQALAVDISVTSGMAEGELTYPPLNSAFILFNKQIAVHLARDALIHHEPYRMAKKYVEIAPEDVIWGNLGLNPYEQSVRQVIGWAATVGLIILWAFPVAFVGIVSNIRAVCRQAHWLAWLCKLPGPIIGIISGILPTVLLAVLMMLLPIVLRLLARFEGIPTRSRVELSLMSRYFMFQVIHSFLIVTLSSGIIAALPGLINSPTSIPTILAQNLPSASNFFLTYVLLQGLSGTASGFLQAVPLVMYYVKLFLMGSTPRSVYKIKYVGRSVAWGTLFPATTLLVVVALAYMIIAPIINGLTCAAFFLFYLLYKYLFLWVFEQPRSQDTGGLFFPKAIQHIFVGMYIQQICLCALFFLARNTNKGASAVPEGALMIVLIVFTIFFHYTIDNSYGPLIEALPLTLVDKTFSMPPPEDDARVRKSSGASVREKRAGSMSSSRRGMPNGEEPPSPTSQYDAHEAELRREPVQQDDGPKEFDHPAAVEPQRTIWMPRDEMGLGEAEAAADRERGIDVSMEGAVMDGQGHVDVTAPPPEEASLMSV</sequence>
<dbReference type="InParanoid" id="A0A165SVG3"/>
<feature type="transmembrane region" description="Helical" evidence="8">
    <location>
        <begin position="144"/>
        <end position="162"/>
    </location>
</feature>
<dbReference type="AlphaFoldDB" id="A0A165SVG3"/>
<accession>A0A165SVG3</accession>
<evidence type="ECO:0000313" key="13">
    <source>
        <dbReference type="EMBL" id="KZT25738.1"/>
    </source>
</evidence>
<feature type="region of interest" description="Disordered" evidence="7">
    <location>
        <begin position="883"/>
        <end position="902"/>
    </location>
</feature>
<evidence type="ECO:0000256" key="1">
    <source>
        <dbReference type="ARBA" id="ARBA00004141"/>
    </source>
</evidence>
<dbReference type="Pfam" id="PF12621">
    <property type="entry name" value="PHM7_ext"/>
    <property type="match status" value="1"/>
</dbReference>
<evidence type="ECO:0000259" key="10">
    <source>
        <dbReference type="Pfam" id="PF12621"/>
    </source>
</evidence>
<comment type="subcellular location">
    <subcellularLocation>
        <location evidence="1">Membrane</location>
        <topology evidence="1">Multi-pass membrane protein</topology>
    </subcellularLocation>
</comment>
<dbReference type="EMBL" id="KV425570">
    <property type="protein sequence ID" value="KZT25738.1"/>
    <property type="molecule type" value="Genomic_DNA"/>
</dbReference>
<keyword evidence="3" id="KW-0813">Transport</keyword>
<feature type="region of interest" description="Disordered" evidence="7">
    <location>
        <begin position="772"/>
        <end position="856"/>
    </location>
</feature>
<evidence type="ECO:0000259" key="9">
    <source>
        <dbReference type="Pfam" id="PF02714"/>
    </source>
</evidence>
<feature type="transmembrane region" description="Helical" evidence="8">
    <location>
        <begin position="702"/>
        <end position="721"/>
    </location>
</feature>
<dbReference type="Proteomes" id="UP000076761">
    <property type="component" value="Unassembled WGS sequence"/>
</dbReference>
<keyword evidence="14" id="KW-1185">Reference proteome</keyword>
<dbReference type="STRING" id="1314782.A0A165SVG3"/>
<evidence type="ECO:0000259" key="12">
    <source>
        <dbReference type="Pfam" id="PF14703"/>
    </source>
</evidence>
<evidence type="ECO:0000256" key="3">
    <source>
        <dbReference type="ARBA" id="ARBA00022448"/>
    </source>
</evidence>
<dbReference type="PANTHER" id="PTHR13018">
    <property type="entry name" value="PROBABLE MEMBRANE PROTEIN DUF221-RELATED"/>
    <property type="match status" value="1"/>
</dbReference>
<dbReference type="InterPro" id="IPR022257">
    <property type="entry name" value="PHM7_ext"/>
</dbReference>
<dbReference type="GO" id="GO:0005886">
    <property type="term" value="C:plasma membrane"/>
    <property type="evidence" value="ECO:0007669"/>
    <property type="project" value="TreeGrafter"/>
</dbReference>
<evidence type="ECO:0000256" key="8">
    <source>
        <dbReference type="SAM" id="Phobius"/>
    </source>
</evidence>
<keyword evidence="6 8" id="KW-0472">Membrane</keyword>
<feature type="transmembrane region" description="Helical" evidence="8">
    <location>
        <begin position="583"/>
        <end position="611"/>
    </location>
</feature>
<feature type="compositionally biased region" description="Low complexity" evidence="7">
    <location>
        <begin position="795"/>
        <end position="804"/>
    </location>
</feature>
<evidence type="ECO:0000256" key="2">
    <source>
        <dbReference type="ARBA" id="ARBA00007779"/>
    </source>
</evidence>
<evidence type="ECO:0000256" key="7">
    <source>
        <dbReference type="SAM" id="MobiDB-lite"/>
    </source>
</evidence>
<name>A0A165SVG3_9AGAM</name>
<evidence type="ECO:0000313" key="14">
    <source>
        <dbReference type="Proteomes" id="UP000076761"/>
    </source>
</evidence>
<feature type="transmembrane region" description="Helical" evidence="8">
    <location>
        <begin position="490"/>
        <end position="517"/>
    </location>
</feature>
<comment type="similarity">
    <text evidence="2">Belongs to the CSC1 (TC 1.A.17) family.</text>
</comment>
<dbReference type="GO" id="GO:0005227">
    <property type="term" value="F:calcium-activated cation channel activity"/>
    <property type="evidence" value="ECO:0007669"/>
    <property type="project" value="InterPro"/>
</dbReference>
<keyword evidence="4 8" id="KW-0812">Transmembrane</keyword>
<protein>
    <submittedName>
        <fullName evidence="13">DUF221-domain-containing protein</fullName>
    </submittedName>
</protein>
<feature type="domain" description="CSC1/OSCA1-like cytosolic" evidence="12">
    <location>
        <begin position="189"/>
        <end position="431"/>
    </location>
</feature>
<dbReference type="Pfam" id="PF14703">
    <property type="entry name" value="PHM7_cyt"/>
    <property type="match status" value="1"/>
</dbReference>
<dbReference type="PANTHER" id="PTHR13018:SF143">
    <property type="entry name" value="CSC1_OSCA1-LIKE 7TM REGION DOMAIN-CONTAINING PROTEIN"/>
    <property type="match status" value="1"/>
</dbReference>
<dbReference type="InterPro" id="IPR027815">
    <property type="entry name" value="CSC1/OSCA1-like_cyt"/>
</dbReference>
<dbReference type="InterPro" id="IPR045122">
    <property type="entry name" value="Csc1-like"/>
</dbReference>
<dbReference type="Pfam" id="PF13967">
    <property type="entry name" value="RSN1_TM"/>
    <property type="match status" value="1"/>
</dbReference>
<feature type="domain" description="CSC1/OSCA1-like N-terminal transmembrane" evidence="11">
    <location>
        <begin position="15"/>
        <end position="162"/>
    </location>
</feature>
<evidence type="ECO:0000259" key="11">
    <source>
        <dbReference type="Pfam" id="PF13967"/>
    </source>
</evidence>
<feature type="compositionally biased region" description="Basic and acidic residues" evidence="7">
    <location>
        <begin position="818"/>
        <end position="842"/>
    </location>
</feature>